<keyword evidence="2" id="KW-1185">Reference proteome</keyword>
<proteinExistence type="predicted"/>
<accession>A0ABW5C524</accession>
<dbReference type="RefSeq" id="WP_247347334.1">
    <property type="nucleotide sequence ID" value="NZ_CP095551.1"/>
</dbReference>
<comment type="caution">
    <text evidence="1">The sequence shown here is derived from an EMBL/GenBank/DDBJ whole genome shotgun (WGS) entry which is preliminary data.</text>
</comment>
<evidence type="ECO:0000313" key="2">
    <source>
        <dbReference type="Proteomes" id="UP001597318"/>
    </source>
</evidence>
<evidence type="ECO:0000313" key="1">
    <source>
        <dbReference type="EMBL" id="MFD2216355.1"/>
    </source>
</evidence>
<sequence>MAVLSFRTSSYARDVYLYGNRKIADTPTEYHEPVKEYAANTFNQSQVDDALTKTYISQTEYDETMAYKQV</sequence>
<reference evidence="2" key="1">
    <citation type="journal article" date="2019" name="Int. J. Syst. Evol. Microbiol.">
        <title>The Global Catalogue of Microorganisms (GCM) 10K type strain sequencing project: providing services to taxonomists for standard genome sequencing and annotation.</title>
        <authorList>
            <consortium name="The Broad Institute Genomics Platform"/>
            <consortium name="The Broad Institute Genome Sequencing Center for Infectious Disease"/>
            <person name="Wu L."/>
            <person name="Ma J."/>
        </authorList>
    </citation>
    <scope>NUCLEOTIDE SEQUENCE [LARGE SCALE GENOMIC DNA]</scope>
    <source>
        <strain evidence="2">CGMCC 1.15474</strain>
    </source>
</reference>
<dbReference type="Proteomes" id="UP001597318">
    <property type="component" value="Unassembled WGS sequence"/>
</dbReference>
<gene>
    <name evidence="1" type="ORF">ACFSKK_22010</name>
</gene>
<dbReference type="EMBL" id="JBHUIK010000007">
    <property type="protein sequence ID" value="MFD2216355.1"/>
    <property type="molecule type" value="Genomic_DNA"/>
</dbReference>
<organism evidence="1 2">
    <name type="scientific">Metabacillus endolithicus</name>
    <dbReference type="NCBI Taxonomy" id="1535204"/>
    <lineage>
        <taxon>Bacteria</taxon>
        <taxon>Bacillati</taxon>
        <taxon>Bacillota</taxon>
        <taxon>Bacilli</taxon>
        <taxon>Bacillales</taxon>
        <taxon>Bacillaceae</taxon>
        <taxon>Metabacillus</taxon>
    </lineage>
</organism>
<protein>
    <submittedName>
        <fullName evidence="1">Uncharacterized protein</fullName>
    </submittedName>
</protein>
<name>A0ABW5C524_9BACI</name>